<dbReference type="Proteomes" id="UP000198967">
    <property type="component" value="Unassembled WGS sequence"/>
</dbReference>
<dbReference type="RefSeq" id="WP_176921320.1">
    <property type="nucleotide sequence ID" value="NZ_FNBE01000008.1"/>
</dbReference>
<protein>
    <submittedName>
        <fullName evidence="1">Uncharacterized protein</fullName>
    </submittedName>
</protein>
<sequence>MPKVKKKCCRSKPKRCKSCPVVHLRLKKAGADDLSGKDFQKALKIARVY</sequence>
<reference evidence="1 2" key="1">
    <citation type="submission" date="2016-10" db="EMBL/GenBank/DDBJ databases">
        <authorList>
            <person name="de Groot N.N."/>
        </authorList>
    </citation>
    <scope>NUCLEOTIDE SEQUENCE [LARGE SCALE GENOMIC DNA]</scope>
    <source>
        <strain evidence="1 2">CGMCC 4.3143</strain>
    </source>
</reference>
<dbReference type="AlphaFoldDB" id="A0A1G7QGC3"/>
<proteinExistence type="predicted"/>
<name>A0A1G7QGC3_PSEOR</name>
<evidence type="ECO:0000313" key="2">
    <source>
        <dbReference type="Proteomes" id="UP000198967"/>
    </source>
</evidence>
<dbReference type="STRING" id="366584.SAMN05216377_10874"/>
<dbReference type="EMBL" id="FNBE01000008">
    <property type="protein sequence ID" value="SDF97542.1"/>
    <property type="molecule type" value="Genomic_DNA"/>
</dbReference>
<evidence type="ECO:0000313" key="1">
    <source>
        <dbReference type="EMBL" id="SDF97542.1"/>
    </source>
</evidence>
<gene>
    <name evidence="1" type="ORF">SAMN05216377_10874</name>
</gene>
<accession>A0A1G7QGC3</accession>
<keyword evidence="2" id="KW-1185">Reference proteome</keyword>
<organism evidence="1 2">
    <name type="scientific">Pseudonocardia oroxyli</name>
    <dbReference type="NCBI Taxonomy" id="366584"/>
    <lineage>
        <taxon>Bacteria</taxon>
        <taxon>Bacillati</taxon>
        <taxon>Actinomycetota</taxon>
        <taxon>Actinomycetes</taxon>
        <taxon>Pseudonocardiales</taxon>
        <taxon>Pseudonocardiaceae</taxon>
        <taxon>Pseudonocardia</taxon>
    </lineage>
</organism>